<name>A0ABN1QY22_9ACTN</name>
<dbReference type="Gene3D" id="3.40.109.10">
    <property type="entry name" value="NADH Oxidase"/>
    <property type="match status" value="1"/>
</dbReference>
<reference evidence="4 5" key="1">
    <citation type="journal article" date="2019" name="Int. J. Syst. Evol. Microbiol.">
        <title>The Global Catalogue of Microorganisms (GCM) 10K type strain sequencing project: providing services to taxonomists for standard genome sequencing and annotation.</title>
        <authorList>
            <consortium name="The Broad Institute Genomics Platform"/>
            <consortium name="The Broad Institute Genome Sequencing Center for Infectious Disease"/>
            <person name="Wu L."/>
            <person name="Ma J."/>
        </authorList>
    </citation>
    <scope>NUCLEOTIDE SEQUENCE [LARGE SCALE GENOMIC DNA]</scope>
    <source>
        <strain evidence="4 5">JCM 10696</strain>
    </source>
</reference>
<dbReference type="Pfam" id="PF00881">
    <property type="entry name" value="Nitroreductase"/>
    <property type="match status" value="1"/>
</dbReference>
<dbReference type="Proteomes" id="UP001500665">
    <property type="component" value="Unassembled WGS sequence"/>
</dbReference>
<keyword evidence="5" id="KW-1185">Reference proteome</keyword>
<evidence type="ECO:0000313" key="4">
    <source>
        <dbReference type="EMBL" id="GAA0949081.1"/>
    </source>
</evidence>
<dbReference type="SUPFAM" id="SSF55469">
    <property type="entry name" value="FMN-dependent nitroreductase-like"/>
    <property type="match status" value="1"/>
</dbReference>
<dbReference type="PANTHER" id="PTHR43673:SF10">
    <property type="entry name" value="NADH DEHYDROGENASE_NAD(P)H NITROREDUCTASE XCC3605-RELATED"/>
    <property type="match status" value="1"/>
</dbReference>
<dbReference type="CDD" id="cd02062">
    <property type="entry name" value="Nitro_FMN_reductase"/>
    <property type="match status" value="1"/>
</dbReference>
<dbReference type="PANTHER" id="PTHR43673">
    <property type="entry name" value="NAD(P)H NITROREDUCTASE YDGI-RELATED"/>
    <property type="match status" value="1"/>
</dbReference>
<evidence type="ECO:0000256" key="1">
    <source>
        <dbReference type="ARBA" id="ARBA00007118"/>
    </source>
</evidence>
<keyword evidence="2" id="KW-0560">Oxidoreductase</keyword>
<dbReference type="EMBL" id="BAAAHH010000008">
    <property type="protein sequence ID" value="GAA0949081.1"/>
    <property type="molecule type" value="Genomic_DNA"/>
</dbReference>
<evidence type="ECO:0000259" key="3">
    <source>
        <dbReference type="Pfam" id="PF00881"/>
    </source>
</evidence>
<dbReference type="InterPro" id="IPR029479">
    <property type="entry name" value="Nitroreductase"/>
</dbReference>
<evidence type="ECO:0000313" key="5">
    <source>
        <dbReference type="Proteomes" id="UP001500665"/>
    </source>
</evidence>
<sequence length="232" mass="25265">MSSAQTGPSAFSGEGALPLSGLELLTTTRAVRKRLDLERPVSDDVLRECVRIALQAPAPSNQISVRFVVVTDPEVRRRLGELYQAGYDVYRQLDGIYIGSIAKEGAEREQQERTAVSADRLAEIMPEVPAIVVGCVAGRADGLGSWVTASLLGGAMPALWSFMLAARLHGLGTCWTSVHLQQEKAVAELLGIPFDGVTQVMLTPVAHYTGETFKPVDRPDPDTVIHWNRWQD</sequence>
<comment type="caution">
    <text evidence="4">The sequence shown here is derived from an EMBL/GenBank/DDBJ whole genome shotgun (WGS) entry which is preliminary data.</text>
</comment>
<dbReference type="InterPro" id="IPR000415">
    <property type="entry name" value="Nitroreductase-like"/>
</dbReference>
<feature type="domain" description="Nitroreductase" evidence="3">
    <location>
        <begin position="28"/>
        <end position="202"/>
    </location>
</feature>
<accession>A0ABN1QY22</accession>
<proteinExistence type="inferred from homology"/>
<organism evidence="4 5">
    <name type="scientific">Actinocorallia libanotica</name>
    <dbReference type="NCBI Taxonomy" id="46162"/>
    <lineage>
        <taxon>Bacteria</taxon>
        <taxon>Bacillati</taxon>
        <taxon>Actinomycetota</taxon>
        <taxon>Actinomycetes</taxon>
        <taxon>Streptosporangiales</taxon>
        <taxon>Thermomonosporaceae</taxon>
        <taxon>Actinocorallia</taxon>
    </lineage>
</organism>
<protein>
    <submittedName>
        <fullName evidence="4">Nitroreductase family protein</fullName>
    </submittedName>
</protein>
<gene>
    <name evidence="4" type="ORF">GCM10009550_26030</name>
</gene>
<comment type="similarity">
    <text evidence="1">Belongs to the nitroreductase family.</text>
</comment>
<evidence type="ECO:0000256" key="2">
    <source>
        <dbReference type="ARBA" id="ARBA00023002"/>
    </source>
</evidence>